<organism evidence="2 3">
    <name type="scientific">Datura stramonium</name>
    <name type="common">Jimsonweed</name>
    <name type="synonym">Common thornapple</name>
    <dbReference type="NCBI Taxonomy" id="4076"/>
    <lineage>
        <taxon>Eukaryota</taxon>
        <taxon>Viridiplantae</taxon>
        <taxon>Streptophyta</taxon>
        <taxon>Embryophyta</taxon>
        <taxon>Tracheophyta</taxon>
        <taxon>Spermatophyta</taxon>
        <taxon>Magnoliopsida</taxon>
        <taxon>eudicotyledons</taxon>
        <taxon>Gunneridae</taxon>
        <taxon>Pentapetalae</taxon>
        <taxon>asterids</taxon>
        <taxon>lamiids</taxon>
        <taxon>Solanales</taxon>
        <taxon>Solanaceae</taxon>
        <taxon>Solanoideae</taxon>
        <taxon>Datureae</taxon>
        <taxon>Datura</taxon>
    </lineage>
</organism>
<reference evidence="2 3" key="1">
    <citation type="journal article" date="2021" name="BMC Genomics">
        <title>Datura genome reveals duplications of psychoactive alkaloid biosynthetic genes and high mutation rate following tissue culture.</title>
        <authorList>
            <person name="Rajewski A."/>
            <person name="Carter-House D."/>
            <person name="Stajich J."/>
            <person name="Litt A."/>
        </authorList>
    </citation>
    <scope>NUCLEOTIDE SEQUENCE [LARGE SCALE GENOMIC DNA]</scope>
    <source>
        <strain evidence="2">AR-01</strain>
    </source>
</reference>
<accession>A0ABS8UL35</accession>
<proteinExistence type="predicted"/>
<sequence length="91" mass="10623">MNNVEKQENLQKKKILGGRVFDPDIVDQSRMQELMEMVEFQRRENMFKMSMPSTHESNVNCYHPRPSSHGGIGRLLASQPTCPHDRAYPEY</sequence>
<keyword evidence="3" id="KW-1185">Reference proteome</keyword>
<evidence type="ECO:0000313" key="3">
    <source>
        <dbReference type="Proteomes" id="UP000823775"/>
    </source>
</evidence>
<evidence type="ECO:0000313" key="2">
    <source>
        <dbReference type="EMBL" id="MCD9559561.1"/>
    </source>
</evidence>
<evidence type="ECO:0000256" key="1">
    <source>
        <dbReference type="SAM" id="MobiDB-lite"/>
    </source>
</evidence>
<dbReference type="Proteomes" id="UP000823775">
    <property type="component" value="Unassembled WGS sequence"/>
</dbReference>
<protein>
    <submittedName>
        <fullName evidence="2">Uncharacterized protein</fullName>
    </submittedName>
</protein>
<feature type="region of interest" description="Disordered" evidence="1">
    <location>
        <begin position="70"/>
        <end position="91"/>
    </location>
</feature>
<gene>
    <name evidence="2" type="ORF">HAX54_017568</name>
</gene>
<name>A0ABS8UL35_DATST</name>
<comment type="caution">
    <text evidence="2">The sequence shown here is derived from an EMBL/GenBank/DDBJ whole genome shotgun (WGS) entry which is preliminary data.</text>
</comment>
<dbReference type="EMBL" id="JACEIK010002169">
    <property type="protein sequence ID" value="MCD9559561.1"/>
    <property type="molecule type" value="Genomic_DNA"/>
</dbReference>